<proteinExistence type="predicted"/>
<keyword evidence="2" id="KW-1185">Reference proteome</keyword>
<accession>A0ACC3BZW0</accession>
<evidence type="ECO:0000313" key="1">
    <source>
        <dbReference type="EMBL" id="KAK1863505.1"/>
    </source>
</evidence>
<protein>
    <submittedName>
        <fullName evidence="1">Uncharacterized protein</fullName>
    </submittedName>
</protein>
<name>A0ACC3BZW0_PYRYE</name>
<sequence length="431" mass="43463">MAILYRVDTSRAPPPPPLRGVRRHYYLAAEQIEWDYTAGDGGVNACTGEPYTPAEAAFVSPPMAAGRRRRQLPAAAAAAAAVAAGATPLPRAAYVKTVYVAYTDASFTVRAPPPAGAAAAGIPAGLGGPLLTATVGDTVVVTLLNGGGTLDGTPHPISIHPHGLRYEKAAEGAAYADGTSGLDAADDAVAVGDRVTVEWGVPDRSGPGPAEAGEAAAGGGKVWLLHSHVAEVADTAAGLFGVLVVYPPGPPPAPPPAPPTPFFVGIIDETLSLHAAVNLPPPPPPGRRQTTPRRRRRRTSSTPSGAPSTALPPPPPPVGAPPAAAPPGRAPAAGGLHARLRDGRAHAARRRGGAGRRGGRPAGAPAGALLDRAAAVGHVPRRHRHPRGGGAAAPPLRRAGARGQGHGRRVAGRRRPTRRPAGHCRDGGGGT</sequence>
<gene>
    <name evidence="1" type="ORF">I4F81_006060</name>
</gene>
<reference evidence="1" key="1">
    <citation type="submission" date="2019-11" db="EMBL/GenBank/DDBJ databases">
        <title>Nori genome reveals adaptations in red seaweeds to the harsh intertidal environment.</title>
        <authorList>
            <person name="Wang D."/>
            <person name="Mao Y."/>
        </authorList>
    </citation>
    <scope>NUCLEOTIDE SEQUENCE</scope>
    <source>
        <tissue evidence="1">Gametophyte</tissue>
    </source>
</reference>
<evidence type="ECO:0000313" key="2">
    <source>
        <dbReference type="Proteomes" id="UP000798662"/>
    </source>
</evidence>
<dbReference type="Proteomes" id="UP000798662">
    <property type="component" value="Chromosome 2"/>
</dbReference>
<comment type="caution">
    <text evidence="1">The sequence shown here is derived from an EMBL/GenBank/DDBJ whole genome shotgun (WGS) entry which is preliminary data.</text>
</comment>
<organism evidence="1 2">
    <name type="scientific">Pyropia yezoensis</name>
    <name type="common">Susabi-nori</name>
    <name type="synonym">Porphyra yezoensis</name>
    <dbReference type="NCBI Taxonomy" id="2788"/>
    <lineage>
        <taxon>Eukaryota</taxon>
        <taxon>Rhodophyta</taxon>
        <taxon>Bangiophyceae</taxon>
        <taxon>Bangiales</taxon>
        <taxon>Bangiaceae</taxon>
        <taxon>Pyropia</taxon>
    </lineage>
</organism>
<dbReference type="EMBL" id="CM020619">
    <property type="protein sequence ID" value="KAK1863505.1"/>
    <property type="molecule type" value="Genomic_DNA"/>
</dbReference>